<feature type="compositionally biased region" description="Polar residues" evidence="1">
    <location>
        <begin position="560"/>
        <end position="573"/>
    </location>
</feature>
<feature type="compositionally biased region" description="Basic and acidic residues" evidence="1">
    <location>
        <begin position="132"/>
        <end position="147"/>
    </location>
</feature>
<dbReference type="InterPro" id="IPR051561">
    <property type="entry name" value="FRAS1_ECM"/>
</dbReference>
<feature type="transmembrane region" description="Helical" evidence="2">
    <location>
        <begin position="1254"/>
        <end position="1277"/>
    </location>
</feature>
<feature type="compositionally biased region" description="Basic and acidic residues" evidence="1">
    <location>
        <begin position="748"/>
        <end position="764"/>
    </location>
</feature>
<keyword evidence="2" id="KW-0812">Transmembrane</keyword>
<feature type="compositionally biased region" description="Basic and acidic residues" evidence="1">
    <location>
        <begin position="656"/>
        <end position="672"/>
    </location>
</feature>
<feature type="compositionally biased region" description="Polar residues" evidence="1">
    <location>
        <begin position="272"/>
        <end position="287"/>
    </location>
</feature>
<dbReference type="RefSeq" id="XP_026685600.1">
    <property type="nucleotide sequence ID" value="XM_026829799.1"/>
</dbReference>
<proteinExistence type="predicted"/>
<feature type="region of interest" description="Disordered" evidence="1">
    <location>
        <begin position="655"/>
        <end position="921"/>
    </location>
</feature>
<evidence type="ECO:0000256" key="2">
    <source>
        <dbReference type="SAM" id="Phobius"/>
    </source>
</evidence>
<feature type="region of interest" description="Disordered" evidence="1">
    <location>
        <begin position="1"/>
        <end position="42"/>
    </location>
</feature>
<keyword evidence="3" id="KW-1185">Reference proteome</keyword>
<feature type="region of interest" description="Disordered" evidence="1">
    <location>
        <begin position="259"/>
        <end position="354"/>
    </location>
</feature>
<feature type="compositionally biased region" description="Low complexity" evidence="1">
    <location>
        <begin position="27"/>
        <end position="36"/>
    </location>
</feature>
<accession>A0A3Q0JFX4</accession>
<feature type="compositionally biased region" description="Basic and acidic residues" evidence="1">
    <location>
        <begin position="771"/>
        <end position="787"/>
    </location>
</feature>
<protein>
    <submittedName>
        <fullName evidence="4">Uncharacterized protein LOC113470980</fullName>
    </submittedName>
</protein>
<reference evidence="4" key="1">
    <citation type="submission" date="2025-08" db="UniProtKB">
        <authorList>
            <consortium name="RefSeq"/>
        </authorList>
    </citation>
    <scope>IDENTIFICATION</scope>
</reference>
<feature type="compositionally biased region" description="Basic and acidic residues" evidence="1">
    <location>
        <begin position="840"/>
        <end position="856"/>
    </location>
</feature>
<feature type="compositionally biased region" description="Basic and acidic residues" evidence="1">
    <location>
        <begin position="886"/>
        <end position="908"/>
    </location>
</feature>
<feature type="compositionally biased region" description="Basic and acidic residues" evidence="1">
    <location>
        <begin position="679"/>
        <end position="695"/>
    </location>
</feature>
<dbReference type="KEGG" id="dci:113470980"/>
<evidence type="ECO:0000256" key="1">
    <source>
        <dbReference type="SAM" id="MobiDB-lite"/>
    </source>
</evidence>
<dbReference type="Pfam" id="PF16184">
    <property type="entry name" value="Cadherin_3"/>
    <property type="match status" value="2"/>
</dbReference>
<feature type="compositionally biased region" description="Basic and acidic residues" evidence="1">
    <location>
        <begin position="863"/>
        <end position="879"/>
    </location>
</feature>
<feature type="compositionally biased region" description="Basic and acidic residues" evidence="1">
    <location>
        <begin position="1"/>
        <end position="18"/>
    </location>
</feature>
<feature type="compositionally biased region" description="Polar residues" evidence="1">
    <location>
        <begin position="305"/>
        <end position="354"/>
    </location>
</feature>
<feature type="compositionally biased region" description="Basic and acidic residues" evidence="1">
    <location>
        <begin position="490"/>
        <end position="535"/>
    </location>
</feature>
<keyword evidence="2" id="KW-1133">Transmembrane helix</keyword>
<keyword evidence="2" id="KW-0472">Membrane</keyword>
<dbReference type="PaxDb" id="121845-A0A3Q0JFX4"/>
<dbReference type="GO" id="GO:0009653">
    <property type="term" value="P:anatomical structure morphogenesis"/>
    <property type="evidence" value="ECO:0007669"/>
    <property type="project" value="TreeGrafter"/>
</dbReference>
<feature type="compositionally biased region" description="Basic and acidic residues" evidence="1">
    <location>
        <begin position="817"/>
        <end position="833"/>
    </location>
</feature>
<gene>
    <name evidence="4" type="primary">LOC113470980</name>
</gene>
<dbReference type="Proteomes" id="UP000079169">
    <property type="component" value="Unplaced"/>
</dbReference>
<feature type="compositionally biased region" description="Basic and acidic residues" evidence="1">
    <location>
        <begin position="702"/>
        <end position="718"/>
    </location>
</feature>
<feature type="compositionally biased region" description="Basic and acidic residues" evidence="1">
    <location>
        <begin position="794"/>
        <end position="810"/>
    </location>
</feature>
<evidence type="ECO:0000313" key="3">
    <source>
        <dbReference type="Proteomes" id="UP000079169"/>
    </source>
</evidence>
<evidence type="ECO:0000313" key="4">
    <source>
        <dbReference type="RefSeq" id="XP_026685600.1"/>
    </source>
</evidence>
<dbReference type="SUPFAM" id="SSF141571">
    <property type="entry name" value="Pentapeptide repeat-like"/>
    <property type="match status" value="1"/>
</dbReference>
<feature type="compositionally biased region" description="Basic and acidic residues" evidence="1">
    <location>
        <begin position="725"/>
        <end position="741"/>
    </location>
</feature>
<dbReference type="STRING" id="121845.A0A3Q0JFX4"/>
<dbReference type="PANTHER" id="PTHR45739:SF8">
    <property type="entry name" value="FRAS1-RELATED EXTRACELLULAR MATRIX PROTEIN 1"/>
    <property type="match status" value="1"/>
</dbReference>
<feature type="region of interest" description="Disordered" evidence="1">
    <location>
        <begin position="415"/>
        <end position="450"/>
    </location>
</feature>
<name>A0A3Q0JFX4_DIACI</name>
<feature type="region of interest" description="Disordered" evidence="1">
    <location>
        <begin position="79"/>
        <end position="147"/>
    </location>
</feature>
<feature type="compositionally biased region" description="Polar residues" evidence="1">
    <location>
        <begin position="79"/>
        <end position="89"/>
    </location>
</feature>
<feature type="compositionally biased region" description="Basic and acidic residues" evidence="1">
    <location>
        <begin position="93"/>
        <end position="122"/>
    </location>
</feature>
<dbReference type="GeneID" id="113470980"/>
<feature type="compositionally biased region" description="Basic and acidic residues" evidence="1">
    <location>
        <begin position="295"/>
        <end position="304"/>
    </location>
</feature>
<organism evidence="3 4">
    <name type="scientific">Diaphorina citri</name>
    <name type="common">Asian citrus psyllid</name>
    <dbReference type="NCBI Taxonomy" id="121845"/>
    <lineage>
        <taxon>Eukaryota</taxon>
        <taxon>Metazoa</taxon>
        <taxon>Ecdysozoa</taxon>
        <taxon>Arthropoda</taxon>
        <taxon>Hexapoda</taxon>
        <taxon>Insecta</taxon>
        <taxon>Pterygota</taxon>
        <taxon>Neoptera</taxon>
        <taxon>Paraneoptera</taxon>
        <taxon>Hemiptera</taxon>
        <taxon>Sternorrhyncha</taxon>
        <taxon>Psylloidea</taxon>
        <taxon>Psyllidae</taxon>
        <taxon>Diaphorininae</taxon>
        <taxon>Diaphorina</taxon>
    </lineage>
</organism>
<sequence>MVSEPSHGKVCECRGEHGRKSRRALAESKSSAMESESALKETNLTVTDSKSVLESKCALKKSKPGLAAKRGDFENVAKSSSLDANTKVGNGSEWRRQSGADIEEKDRSGAEIEEKDKSGAEIEEKDESGAEIEEKDKSGAEVEEKDKRDVNVNFSQREDVNVNFSQREDVNVNFSQREDVNVNFSQREDVNVNFSQREDVNVNFSQREDVNVNFSQSEDVNVNFSQSDDVNVNFSQSVNVTSSSVRHDDRLVRNKRTSFDFEPDLGDPNGLLDSNTRNPYSERSNLAESHGNSRRTLENPRRNSENQLLNPENQVKTRGNQVTNPEIQLRTPGNQVTNPEIQLKTPGNQVTNPENQVTNPKIQLITPGNQVKIAGSSVHSSPSDAALISEARNQQYVRQLQAYYGNQSLGQASPLPVEGGTYGQASPLPGEEGIYGQASPGEEGGKYGQGLFKSTALKGRTESDRLGGRIHHEYKPHGGALALAQLREGEEFPERGSRRGDADRGSPPRDYLDADDSFRPAEHEEATPLRGDADGVRAPGEFTKRGDGRGKALSPGRTPPTGNQSEARPTGNHSESECAAETSLVYFYDSVDLCYHHDHSDSVIDTLTVSIYLYPGDVLLTNISVDVAIEPINDQGFALRTANIFLEDVQPAIQDEGARRGRSTEPRAREDVQPAIQDEGARRGRSTEPRAREDVQPAIQDEGARRGRSTEPRAREDVQPAIQDEGARRGRSTEPRAREDVQPAIQDEGARRGRSTEPRAREDVQPAIQDEGARRGRSTEPRAREDVQPAIQDEGARRGRSTEPRAREDVQPAIQDEGARRGRSTEPRAREDVQPAIQDEGARRGRSTEPRAREDVQPAIQDEGARRGRSTEPRAREDVQPAIQDEGARRGRSTEPRAREDLTVKEPLESDPNGEDQTKTSGDVIVRYQRDTNVMDDILVSRNTQNYASNFTQADINANRVLYVHNSNNTGQISFYFRVHDGKFSPVYNLFHINIVPIRLAIDITKPVRILQTNSLAVIPKSILSIHSNLNTYKHLRFLVTRPPLNGHIYVNEKKASGFTYPDLDAGNVLYMQTNMASYADLVQLEANILNLVRVERLYVNITVEPLINGTKFEPVSGVRNKLSTSVLNVDALAKVTNMNPVFRIIKKPKHGKLKKIIRSSGSGENLRESEISTFTYDQIRHGVVYYVTRKLNVSVTDCFVYLLNASVFQPAMGELCFPVSLQPTPPLNAPKSRINNNYNANIELSSPNISNDYALIVGMIAAVILLSVIIVFIVRLRSKRLVDRKKLYGEPPGGARVPVMKTSAHARDDLVMTSPVPVTYGAGKQRSANIKYPYGAVEQEEEESHLDAGPGVPPLRRNQYWV</sequence>
<feature type="region of interest" description="Disordered" evidence="1">
    <location>
        <begin position="490"/>
        <end position="576"/>
    </location>
</feature>
<dbReference type="PANTHER" id="PTHR45739">
    <property type="entry name" value="MATRIX PROTEIN, PUTATIVE-RELATED"/>
    <property type="match status" value="1"/>
</dbReference>